<dbReference type="InterPro" id="IPR043745">
    <property type="entry name" value="DUF5690"/>
</dbReference>
<proteinExistence type="predicted"/>
<keyword evidence="3" id="KW-1185">Reference proteome</keyword>
<accession>A0A7G1HTG6</accession>
<organism evidence="2 3">
    <name type="scientific">Coprobacter secundus subsp. similis</name>
    <dbReference type="NCBI Taxonomy" id="2751153"/>
    <lineage>
        <taxon>Bacteria</taxon>
        <taxon>Pseudomonadati</taxon>
        <taxon>Bacteroidota</taxon>
        <taxon>Bacteroidia</taxon>
        <taxon>Bacteroidales</taxon>
        <taxon>Barnesiellaceae</taxon>
        <taxon>Coprobacter</taxon>
    </lineage>
</organism>
<dbReference type="AlphaFoldDB" id="A0A7G1HTG6"/>
<evidence type="ECO:0000313" key="3">
    <source>
        <dbReference type="Proteomes" id="UP000594042"/>
    </source>
</evidence>
<sequence>MILGNKLSLVTKEKISNILFVFWTGGAALLSYALVYALRKPFTAATFEGLEFFGLDYKVATSIIQIFGYLISKFIGIKMISELKKEGRLRFMITSVAVAEISLVLFGCLPRPFNVFALFFNGLSLGCMWGVIFSFLEGRRVTDLLASLMGLSIAVSSGTAKSIGLFVIDTLHVSEFWMPALIGAFAFPLLSLLGYLLNRMPQPDARDKELRTERVTLDSKGRMELFRSFMPLLTMLFFANLFITVLQDIKEDFLVKILDVNTHNYSSWLFARVDGIVTVIILIIFGSMSLIRSNIKVLCLLLFLVMGGAATLSFVAFHYYELQLSPLTWLFIQSLCLYISYLSFQTIFFDRFIACFKIRGNVGFFIATIDFIGYTGTVLVLVAKEFFNPDINWLEFYNLLSGYVGVICFIVFLCSVIYLVQRYRKEYNFTLKSPVDKVFTERSFSIKSTTI</sequence>
<gene>
    <name evidence="2" type="ORF">Cop2CBH44_14020</name>
</gene>
<dbReference type="RefSeq" id="WP_200755794.1">
    <property type="nucleotide sequence ID" value="NZ_AP023322.1"/>
</dbReference>
<feature type="transmembrane region" description="Helical" evidence="1">
    <location>
        <begin position="180"/>
        <end position="198"/>
    </location>
</feature>
<dbReference type="Proteomes" id="UP000594042">
    <property type="component" value="Chromosome"/>
</dbReference>
<dbReference type="EMBL" id="AP023322">
    <property type="protein sequence ID" value="BCI63049.1"/>
    <property type="molecule type" value="Genomic_DNA"/>
</dbReference>
<feature type="transmembrane region" description="Helical" evidence="1">
    <location>
        <begin position="269"/>
        <end position="291"/>
    </location>
</feature>
<keyword evidence="1" id="KW-0812">Transmembrane</keyword>
<reference evidence="3" key="1">
    <citation type="submission" date="2020-07" db="EMBL/GenBank/DDBJ databases">
        <title>Complete genome sequencing of Coprobacter sp. strain 2CBH44.</title>
        <authorList>
            <person name="Sakamoto M."/>
            <person name="Murakami T."/>
            <person name="Mori H."/>
        </authorList>
    </citation>
    <scope>NUCLEOTIDE SEQUENCE [LARGE SCALE GENOMIC DNA]</scope>
    <source>
        <strain evidence="3">2CBH44</strain>
    </source>
</reference>
<protein>
    <recommendedName>
        <fullName evidence="4">Transmembrane protein</fullName>
    </recommendedName>
</protein>
<feature type="transmembrane region" description="Helical" evidence="1">
    <location>
        <begin position="20"/>
        <end position="39"/>
    </location>
</feature>
<evidence type="ECO:0000313" key="2">
    <source>
        <dbReference type="EMBL" id="BCI63049.1"/>
    </source>
</evidence>
<evidence type="ECO:0000256" key="1">
    <source>
        <dbReference type="SAM" id="Phobius"/>
    </source>
</evidence>
<dbReference type="Pfam" id="PF18943">
    <property type="entry name" value="DUF5690"/>
    <property type="match status" value="1"/>
</dbReference>
<feature type="transmembrane region" description="Helical" evidence="1">
    <location>
        <begin position="89"/>
        <end position="109"/>
    </location>
</feature>
<keyword evidence="1" id="KW-1133">Transmembrane helix</keyword>
<dbReference type="SUPFAM" id="SSF103473">
    <property type="entry name" value="MFS general substrate transporter"/>
    <property type="match status" value="1"/>
</dbReference>
<feature type="transmembrane region" description="Helical" evidence="1">
    <location>
        <begin position="115"/>
        <end position="136"/>
    </location>
</feature>
<evidence type="ECO:0008006" key="4">
    <source>
        <dbReference type="Google" id="ProtNLM"/>
    </source>
</evidence>
<dbReference type="InterPro" id="IPR036259">
    <property type="entry name" value="MFS_trans_sf"/>
</dbReference>
<dbReference type="KEGG" id="copr:Cop2CBH44_14020"/>
<feature type="transmembrane region" description="Helical" evidence="1">
    <location>
        <begin position="148"/>
        <end position="168"/>
    </location>
</feature>
<feature type="transmembrane region" description="Helical" evidence="1">
    <location>
        <begin position="326"/>
        <end position="349"/>
    </location>
</feature>
<feature type="transmembrane region" description="Helical" evidence="1">
    <location>
        <begin position="298"/>
        <end position="320"/>
    </location>
</feature>
<keyword evidence="1" id="KW-0472">Membrane</keyword>
<feature type="transmembrane region" description="Helical" evidence="1">
    <location>
        <begin position="59"/>
        <end position="77"/>
    </location>
</feature>
<feature type="transmembrane region" description="Helical" evidence="1">
    <location>
        <begin position="402"/>
        <end position="420"/>
    </location>
</feature>
<feature type="transmembrane region" description="Helical" evidence="1">
    <location>
        <begin position="361"/>
        <end position="382"/>
    </location>
</feature>
<feature type="transmembrane region" description="Helical" evidence="1">
    <location>
        <begin position="229"/>
        <end position="249"/>
    </location>
</feature>
<name>A0A7G1HTG6_9BACT</name>